<organism evidence="2 3">
    <name type="scientific">Portunus trituberculatus</name>
    <name type="common">Swimming crab</name>
    <name type="synonym">Neptunus trituberculatus</name>
    <dbReference type="NCBI Taxonomy" id="210409"/>
    <lineage>
        <taxon>Eukaryota</taxon>
        <taxon>Metazoa</taxon>
        <taxon>Ecdysozoa</taxon>
        <taxon>Arthropoda</taxon>
        <taxon>Crustacea</taxon>
        <taxon>Multicrustacea</taxon>
        <taxon>Malacostraca</taxon>
        <taxon>Eumalacostraca</taxon>
        <taxon>Eucarida</taxon>
        <taxon>Decapoda</taxon>
        <taxon>Pleocyemata</taxon>
        <taxon>Brachyura</taxon>
        <taxon>Eubrachyura</taxon>
        <taxon>Portunoidea</taxon>
        <taxon>Portunidae</taxon>
        <taxon>Portuninae</taxon>
        <taxon>Portunus</taxon>
    </lineage>
</organism>
<accession>A0A5B7HVC2</accession>
<sequence length="81" mass="8678">MLQKTSESDTSHKGRVSQHSGSLGRSEGVFRSHPQRHVLVCSGARAGCVLLIRSPPRRSRGWGGKGKSHSGEASLTASHYP</sequence>
<feature type="region of interest" description="Disordered" evidence="1">
    <location>
        <begin position="52"/>
        <end position="81"/>
    </location>
</feature>
<feature type="region of interest" description="Disordered" evidence="1">
    <location>
        <begin position="1"/>
        <end position="31"/>
    </location>
</feature>
<dbReference type="AlphaFoldDB" id="A0A5B7HVC2"/>
<feature type="compositionally biased region" description="Basic and acidic residues" evidence="1">
    <location>
        <begin position="1"/>
        <end position="12"/>
    </location>
</feature>
<comment type="caution">
    <text evidence="2">The sequence shown here is derived from an EMBL/GenBank/DDBJ whole genome shotgun (WGS) entry which is preliminary data.</text>
</comment>
<protein>
    <submittedName>
        <fullName evidence="2">Uncharacterized protein</fullName>
    </submittedName>
</protein>
<dbReference type="EMBL" id="VSRR010035138">
    <property type="protein sequence ID" value="MPC72658.1"/>
    <property type="molecule type" value="Genomic_DNA"/>
</dbReference>
<keyword evidence="3" id="KW-1185">Reference proteome</keyword>
<gene>
    <name evidence="2" type="ORF">E2C01_066970</name>
</gene>
<evidence type="ECO:0000313" key="2">
    <source>
        <dbReference type="EMBL" id="MPC72658.1"/>
    </source>
</evidence>
<name>A0A5B7HVC2_PORTR</name>
<dbReference type="Proteomes" id="UP000324222">
    <property type="component" value="Unassembled WGS sequence"/>
</dbReference>
<evidence type="ECO:0000313" key="3">
    <source>
        <dbReference type="Proteomes" id="UP000324222"/>
    </source>
</evidence>
<evidence type="ECO:0000256" key="1">
    <source>
        <dbReference type="SAM" id="MobiDB-lite"/>
    </source>
</evidence>
<reference evidence="2 3" key="1">
    <citation type="submission" date="2019-05" db="EMBL/GenBank/DDBJ databases">
        <title>Another draft genome of Portunus trituberculatus and its Hox gene families provides insights of decapod evolution.</title>
        <authorList>
            <person name="Jeong J.-H."/>
            <person name="Song I."/>
            <person name="Kim S."/>
            <person name="Choi T."/>
            <person name="Kim D."/>
            <person name="Ryu S."/>
            <person name="Kim W."/>
        </authorList>
    </citation>
    <scope>NUCLEOTIDE SEQUENCE [LARGE SCALE GENOMIC DNA]</scope>
    <source>
        <tissue evidence="2">Muscle</tissue>
    </source>
</reference>
<proteinExistence type="predicted"/>